<dbReference type="Pfam" id="PF00079">
    <property type="entry name" value="Serpin"/>
    <property type="match status" value="1"/>
</dbReference>
<dbReference type="InterPro" id="IPR023795">
    <property type="entry name" value="Serpin_CS"/>
</dbReference>
<dbReference type="PANTHER" id="PTHR11461">
    <property type="entry name" value="SERINE PROTEASE INHIBITOR, SERPIN"/>
    <property type="match status" value="1"/>
</dbReference>
<dbReference type="PROSITE" id="PS00284">
    <property type="entry name" value="SERPIN"/>
    <property type="match status" value="1"/>
</dbReference>
<evidence type="ECO:0000313" key="4">
    <source>
        <dbReference type="EMBL" id="EAR97804.1"/>
    </source>
</evidence>
<dbReference type="OMA" id="IQNGFHV"/>
<reference evidence="5" key="1">
    <citation type="journal article" date="2006" name="PLoS Biol.">
        <title>Macronuclear genome sequence of the ciliate Tetrahymena thermophila, a model eukaryote.</title>
        <authorList>
            <person name="Eisen J.A."/>
            <person name="Coyne R.S."/>
            <person name="Wu M."/>
            <person name="Wu D."/>
            <person name="Thiagarajan M."/>
            <person name="Wortman J.R."/>
            <person name="Badger J.H."/>
            <person name="Ren Q."/>
            <person name="Amedeo P."/>
            <person name="Jones K.M."/>
            <person name="Tallon L.J."/>
            <person name="Delcher A.L."/>
            <person name="Salzberg S.L."/>
            <person name="Silva J.C."/>
            <person name="Haas B.J."/>
            <person name="Majoros W.H."/>
            <person name="Farzad M."/>
            <person name="Carlton J.M."/>
            <person name="Smith R.K. Jr."/>
            <person name="Garg J."/>
            <person name="Pearlman R.E."/>
            <person name="Karrer K.M."/>
            <person name="Sun L."/>
            <person name="Manning G."/>
            <person name="Elde N.C."/>
            <person name="Turkewitz A.P."/>
            <person name="Asai D.J."/>
            <person name="Wilkes D.E."/>
            <person name="Wang Y."/>
            <person name="Cai H."/>
            <person name="Collins K."/>
            <person name="Stewart B.A."/>
            <person name="Lee S.R."/>
            <person name="Wilamowska K."/>
            <person name="Weinberg Z."/>
            <person name="Ruzzo W.L."/>
            <person name="Wloga D."/>
            <person name="Gaertig J."/>
            <person name="Frankel J."/>
            <person name="Tsao C.-C."/>
            <person name="Gorovsky M.A."/>
            <person name="Keeling P.J."/>
            <person name="Waller R.F."/>
            <person name="Patron N.J."/>
            <person name="Cherry J.M."/>
            <person name="Stover N.A."/>
            <person name="Krieger C.J."/>
            <person name="del Toro C."/>
            <person name="Ryder H.F."/>
            <person name="Williamson S.C."/>
            <person name="Barbeau R.A."/>
            <person name="Hamilton E.P."/>
            <person name="Orias E."/>
        </authorList>
    </citation>
    <scope>NUCLEOTIDE SEQUENCE [LARGE SCALE GENOMIC DNA]</scope>
    <source>
        <strain evidence="5">SB210</strain>
    </source>
</reference>
<organism evidence="4 5">
    <name type="scientific">Tetrahymena thermophila (strain SB210)</name>
    <dbReference type="NCBI Taxonomy" id="312017"/>
    <lineage>
        <taxon>Eukaryota</taxon>
        <taxon>Sar</taxon>
        <taxon>Alveolata</taxon>
        <taxon>Ciliophora</taxon>
        <taxon>Intramacronucleata</taxon>
        <taxon>Oligohymenophorea</taxon>
        <taxon>Hymenostomatida</taxon>
        <taxon>Tetrahymenina</taxon>
        <taxon>Tetrahymenidae</taxon>
        <taxon>Tetrahymena</taxon>
    </lineage>
</organism>
<dbReference type="Gene3D" id="3.30.497.10">
    <property type="entry name" value="Antithrombin, subunit I, domain 2"/>
    <property type="match status" value="1"/>
</dbReference>
<dbReference type="InterPro" id="IPR036186">
    <property type="entry name" value="Serpin_sf"/>
</dbReference>
<proteinExistence type="inferred from homology"/>
<dbReference type="InParanoid" id="Q23MN8"/>
<accession>Q23MN8</accession>
<protein>
    <submittedName>
        <fullName evidence="4">Proteinase inhibitor I4 serpin</fullName>
    </submittedName>
</protein>
<evidence type="ECO:0000256" key="1">
    <source>
        <dbReference type="ARBA" id="ARBA00009500"/>
    </source>
</evidence>
<dbReference type="HOGENOM" id="CLU_023330_0_1_1"/>
<dbReference type="PANTHER" id="PTHR11461:SF211">
    <property type="entry name" value="GH10112P-RELATED"/>
    <property type="match status" value="1"/>
</dbReference>
<dbReference type="CDD" id="cd19590">
    <property type="entry name" value="serpin_thermopin-like"/>
    <property type="match status" value="1"/>
</dbReference>
<dbReference type="InterPro" id="IPR042178">
    <property type="entry name" value="Serpin_sf_1"/>
</dbReference>
<dbReference type="InterPro" id="IPR000215">
    <property type="entry name" value="Serpin_fam"/>
</dbReference>
<dbReference type="InterPro" id="IPR023796">
    <property type="entry name" value="Serpin_dom"/>
</dbReference>
<dbReference type="eggNOG" id="KOG2392">
    <property type="taxonomic scope" value="Eukaryota"/>
</dbReference>
<evidence type="ECO:0000313" key="5">
    <source>
        <dbReference type="Proteomes" id="UP000009168"/>
    </source>
</evidence>
<dbReference type="GeneID" id="7841913"/>
<dbReference type="InterPro" id="IPR042185">
    <property type="entry name" value="Serpin_sf_2"/>
</dbReference>
<sequence>MDLKSHPVSSFSLNYFKLISEKNNFFFSPASIYLALSLTAAGSAGQTLKEFQNVLNFQNVEEMGKQISSLNQQLQQSSQSFTISSANRIYSGVQAVTNDYKQFVEKYFQSGFENVNFNQAEAVRENINEWVSQQTREKIKELLKQGTIDASTRMVLVNALYLKADWLYKFQGNNTADRYFYIEPNNEQKKVLTKMMSNSATYGYGKFDGFEYVQLPYQNKDFAMEIFLPSNSIYDLESKLTVEQMQNAMNNSQKTKIKLFLPKFKMNGISHKALDILQNLGIVEALTPQANFSNLCQTENLYISDVIHQAVIEVNEQGTEAAAATAVLMRERCALIINETPEVHCDRPFLFTITHVPTHTVLFLGRITNPQNIN</sequence>
<dbReference type="RefSeq" id="XP_001018049.1">
    <property type="nucleotide sequence ID" value="XM_001018049.1"/>
</dbReference>
<evidence type="ECO:0000259" key="3">
    <source>
        <dbReference type="SMART" id="SM00093"/>
    </source>
</evidence>
<dbReference type="KEGG" id="tet:TTHERM_00954260"/>
<dbReference type="MEROPS" id="I04.073"/>
<name>Q23MN8_TETTS</name>
<evidence type="ECO:0000256" key="2">
    <source>
        <dbReference type="RuleBase" id="RU000411"/>
    </source>
</evidence>
<dbReference type="AlphaFoldDB" id="Q23MN8"/>
<dbReference type="SMART" id="SM00093">
    <property type="entry name" value="SERPIN"/>
    <property type="match status" value="1"/>
</dbReference>
<gene>
    <name evidence="4" type="ORF">TTHERM_00954260</name>
</gene>
<dbReference type="GO" id="GO:0005615">
    <property type="term" value="C:extracellular space"/>
    <property type="evidence" value="ECO:0007669"/>
    <property type="project" value="InterPro"/>
</dbReference>
<dbReference type="EMBL" id="GG662658">
    <property type="protein sequence ID" value="EAR97804.1"/>
    <property type="molecule type" value="Genomic_DNA"/>
</dbReference>
<dbReference type="STRING" id="312017.Q23MN8"/>
<dbReference type="Proteomes" id="UP000009168">
    <property type="component" value="Unassembled WGS sequence"/>
</dbReference>
<feature type="domain" description="Serpin" evidence="3">
    <location>
        <begin position="13"/>
        <end position="370"/>
    </location>
</feature>
<dbReference type="OrthoDB" id="419611at2759"/>
<dbReference type="Gene3D" id="2.30.39.10">
    <property type="entry name" value="Alpha-1-antitrypsin, domain 1"/>
    <property type="match status" value="1"/>
</dbReference>
<dbReference type="GO" id="GO:0004867">
    <property type="term" value="F:serine-type endopeptidase inhibitor activity"/>
    <property type="evidence" value="ECO:0007669"/>
    <property type="project" value="InterPro"/>
</dbReference>
<comment type="similarity">
    <text evidence="1 2">Belongs to the serpin family.</text>
</comment>
<dbReference type="SUPFAM" id="SSF56574">
    <property type="entry name" value="Serpins"/>
    <property type="match status" value="1"/>
</dbReference>
<keyword evidence="5" id="KW-1185">Reference proteome</keyword>